<evidence type="ECO:0000313" key="12">
    <source>
        <dbReference type="Proteomes" id="UP000229574"/>
    </source>
</evidence>
<dbReference type="GO" id="GO:0051287">
    <property type="term" value="F:NAD binding"/>
    <property type="evidence" value="ECO:0007669"/>
    <property type="project" value="InterPro"/>
</dbReference>
<evidence type="ECO:0000256" key="7">
    <source>
        <dbReference type="PIRSR" id="PIRSR500134-1"/>
    </source>
</evidence>
<evidence type="ECO:0000256" key="6">
    <source>
        <dbReference type="ARBA" id="ARBA00047473"/>
    </source>
</evidence>
<organism evidence="11 12">
    <name type="scientific">Candidatus Collierbacteria bacterium CG09_land_8_20_14_0_10_46_12</name>
    <dbReference type="NCBI Taxonomy" id="1974533"/>
    <lineage>
        <taxon>Bacteria</taxon>
        <taxon>Candidatus Collieribacteriota</taxon>
    </lineage>
</organism>
<dbReference type="SUPFAM" id="SSF52413">
    <property type="entry name" value="UDP-glucose/GDP-mannose dehydrogenase C-terminal domain"/>
    <property type="match status" value="1"/>
</dbReference>
<feature type="binding site" evidence="8">
    <location>
        <position position="221"/>
    </location>
    <ligand>
        <name>substrate</name>
    </ligand>
</feature>
<dbReference type="Gene3D" id="3.40.50.720">
    <property type="entry name" value="NAD(P)-binding Rossmann-like Domain"/>
    <property type="match status" value="2"/>
</dbReference>
<dbReference type="EMBL" id="PEYY01000004">
    <property type="protein sequence ID" value="PIS18283.1"/>
    <property type="molecule type" value="Genomic_DNA"/>
</dbReference>
<evidence type="ECO:0000256" key="8">
    <source>
        <dbReference type="PIRSR" id="PIRSR500134-2"/>
    </source>
</evidence>
<dbReference type="SMART" id="SM00984">
    <property type="entry name" value="UDPG_MGDP_dh_C"/>
    <property type="match status" value="1"/>
</dbReference>
<dbReference type="Gene3D" id="1.20.5.100">
    <property type="entry name" value="Cytochrome c1, transmembrane anchor, C-terminal"/>
    <property type="match status" value="1"/>
</dbReference>
<dbReference type="PANTHER" id="PTHR43750:SF3">
    <property type="entry name" value="UDP-GLUCOSE 6-DEHYDROGENASE TUAD"/>
    <property type="match status" value="1"/>
</dbReference>
<dbReference type="EC" id="1.1.1.22" evidence="3"/>
<dbReference type="InterPro" id="IPR036220">
    <property type="entry name" value="UDP-Glc/GDP-Man_DH_C_sf"/>
</dbReference>
<evidence type="ECO:0000256" key="9">
    <source>
        <dbReference type="PIRSR" id="PIRSR500134-3"/>
    </source>
</evidence>
<evidence type="ECO:0000259" key="10">
    <source>
        <dbReference type="SMART" id="SM00984"/>
    </source>
</evidence>
<feature type="binding site" evidence="9">
    <location>
        <position position="87"/>
    </location>
    <ligand>
        <name>NAD(+)</name>
        <dbReference type="ChEBI" id="CHEBI:57540"/>
    </ligand>
</feature>
<dbReference type="InterPro" id="IPR014026">
    <property type="entry name" value="UDP-Glc/GDP-Man_DH_dimer"/>
</dbReference>
<feature type="domain" description="UDP-glucose/GDP-mannose dehydrogenase C-terminal" evidence="10">
    <location>
        <begin position="277"/>
        <end position="369"/>
    </location>
</feature>
<name>A0A2H0X028_9BACT</name>
<dbReference type="InterPro" id="IPR017476">
    <property type="entry name" value="UDP-Glc/GDP-Man"/>
</dbReference>
<dbReference type="Pfam" id="PF00984">
    <property type="entry name" value="UDPG_MGDP_dh"/>
    <property type="match status" value="1"/>
</dbReference>
<dbReference type="InterPro" id="IPR036291">
    <property type="entry name" value="NAD(P)-bd_dom_sf"/>
</dbReference>
<dbReference type="Proteomes" id="UP000229574">
    <property type="component" value="Unassembled WGS sequence"/>
</dbReference>
<dbReference type="SUPFAM" id="SSF51735">
    <property type="entry name" value="NAD(P)-binding Rossmann-fold domains"/>
    <property type="match status" value="1"/>
</dbReference>
<dbReference type="PIRSF" id="PIRSF500134">
    <property type="entry name" value="UDPglc_DH_bac"/>
    <property type="match status" value="1"/>
</dbReference>
<feature type="binding site" evidence="8">
    <location>
        <position position="168"/>
    </location>
    <ligand>
        <name>substrate</name>
    </ligand>
</feature>
<comment type="pathway">
    <text evidence="1">Nucleotide-sugar biosynthesis; UDP-alpha-D-glucuronate biosynthesis; UDP-alpha-D-glucuronate from UDP-alpha-D-glucose: step 1/1.</text>
</comment>
<evidence type="ECO:0000256" key="2">
    <source>
        <dbReference type="ARBA" id="ARBA00006601"/>
    </source>
</evidence>
<evidence type="ECO:0000256" key="4">
    <source>
        <dbReference type="ARBA" id="ARBA00023002"/>
    </source>
</evidence>
<feature type="binding site" evidence="8">
    <location>
        <begin position="213"/>
        <end position="217"/>
    </location>
    <ligand>
        <name>substrate</name>
    </ligand>
</feature>
<gene>
    <name evidence="11" type="ORF">COT54_00090</name>
</gene>
<evidence type="ECO:0000313" key="11">
    <source>
        <dbReference type="EMBL" id="PIS18283.1"/>
    </source>
</evidence>
<dbReference type="SUPFAM" id="SSF48179">
    <property type="entry name" value="6-phosphogluconate dehydrogenase C-terminal domain-like"/>
    <property type="match status" value="1"/>
</dbReference>
<dbReference type="InterPro" id="IPR001732">
    <property type="entry name" value="UDP-Glc/GDP-Man_DH_N"/>
</dbReference>
<dbReference type="InterPro" id="IPR028357">
    <property type="entry name" value="UDPglc_DH_bac"/>
</dbReference>
<accession>A0A2H0X028</accession>
<dbReference type="Pfam" id="PF03721">
    <property type="entry name" value="UDPG_MGDP_dh_N"/>
    <property type="match status" value="1"/>
</dbReference>
<dbReference type="GO" id="GO:0006065">
    <property type="term" value="P:UDP-glucuronate biosynthetic process"/>
    <property type="evidence" value="ECO:0007669"/>
    <property type="project" value="UniProtKB-UniPathway"/>
</dbReference>
<reference evidence="12" key="1">
    <citation type="submission" date="2017-09" db="EMBL/GenBank/DDBJ databases">
        <title>Depth-based differentiation of microbial function through sediment-hosted aquifers and enrichment of novel symbionts in the deep terrestrial subsurface.</title>
        <authorList>
            <person name="Probst A.J."/>
            <person name="Ladd B."/>
            <person name="Jarett J.K."/>
            <person name="Geller-Mcgrath D.E."/>
            <person name="Sieber C.M.K."/>
            <person name="Emerson J.B."/>
            <person name="Anantharaman K."/>
            <person name="Thomas B.C."/>
            <person name="Malmstrom R."/>
            <person name="Stieglmeier M."/>
            <person name="Klingl A."/>
            <person name="Woyke T."/>
            <person name="Ryan C.M."/>
            <person name="Banfield J.F."/>
        </authorList>
    </citation>
    <scope>NUCLEOTIDE SEQUENCE [LARGE SCALE GENOMIC DNA]</scope>
</reference>
<feature type="binding site" evidence="9">
    <location>
        <position position="227"/>
    </location>
    <ligand>
        <name>NAD(+)</name>
        <dbReference type="ChEBI" id="CHEBI:57540"/>
    </ligand>
</feature>
<keyword evidence="5 9" id="KW-0520">NAD</keyword>
<comment type="caution">
    <text evidence="11">The sequence shown here is derived from an EMBL/GenBank/DDBJ whole genome shotgun (WGS) entry which is preliminary data.</text>
</comment>
<comment type="catalytic activity">
    <reaction evidence="6">
        <text>UDP-alpha-D-glucose + 2 NAD(+) + H2O = UDP-alpha-D-glucuronate + 2 NADH + 3 H(+)</text>
        <dbReference type="Rhea" id="RHEA:23596"/>
        <dbReference type="ChEBI" id="CHEBI:15377"/>
        <dbReference type="ChEBI" id="CHEBI:15378"/>
        <dbReference type="ChEBI" id="CHEBI:57540"/>
        <dbReference type="ChEBI" id="CHEBI:57945"/>
        <dbReference type="ChEBI" id="CHEBI:58052"/>
        <dbReference type="ChEBI" id="CHEBI:58885"/>
        <dbReference type="EC" id="1.1.1.22"/>
    </reaction>
</comment>
<dbReference type="GO" id="GO:0003979">
    <property type="term" value="F:UDP-glucose 6-dehydrogenase activity"/>
    <property type="evidence" value="ECO:0007669"/>
    <property type="project" value="UniProtKB-EC"/>
</dbReference>
<proteinExistence type="inferred from homology"/>
<dbReference type="GO" id="GO:0000271">
    <property type="term" value="P:polysaccharide biosynthetic process"/>
    <property type="evidence" value="ECO:0007669"/>
    <property type="project" value="InterPro"/>
</dbReference>
<evidence type="ECO:0000256" key="5">
    <source>
        <dbReference type="ARBA" id="ARBA00023027"/>
    </source>
</evidence>
<protein>
    <recommendedName>
        <fullName evidence="3">UDP-glucose 6-dehydrogenase</fullName>
        <ecNumber evidence="3">1.1.1.22</ecNumber>
    </recommendedName>
</protein>
<dbReference type="Pfam" id="PF03720">
    <property type="entry name" value="UDPG_MGDP_dh_C"/>
    <property type="match status" value="1"/>
</dbReference>
<dbReference type="UniPathway" id="UPA00038">
    <property type="reaction ID" value="UER00491"/>
</dbReference>
<feature type="binding site" evidence="9">
    <location>
        <position position="52"/>
    </location>
    <ligand>
        <name>NAD(+)</name>
        <dbReference type="ChEBI" id="CHEBI:57540"/>
    </ligand>
</feature>
<dbReference type="NCBIfam" id="TIGR03026">
    <property type="entry name" value="NDP-sugDHase"/>
    <property type="match status" value="1"/>
</dbReference>
<dbReference type="InterPro" id="IPR008927">
    <property type="entry name" value="6-PGluconate_DH-like_C_sf"/>
</dbReference>
<keyword evidence="4" id="KW-0560">Oxidoreductase</keyword>
<dbReference type="AlphaFoldDB" id="A0A2H0X028"/>
<feature type="non-terminal residue" evidence="11">
    <location>
        <position position="1"/>
    </location>
</feature>
<feature type="binding site" evidence="9">
    <location>
        <position position="291"/>
    </location>
    <ligand>
        <name>NAD(+)</name>
        <dbReference type="ChEBI" id="CHEBI:57540"/>
    </ligand>
</feature>
<dbReference type="PIRSF" id="PIRSF000124">
    <property type="entry name" value="UDPglc_GDPman_dh"/>
    <property type="match status" value="1"/>
</dbReference>
<feature type="binding site" evidence="9">
    <location>
        <position position="119"/>
    </location>
    <ligand>
        <name>NAD(+)</name>
        <dbReference type="ChEBI" id="CHEBI:57540"/>
    </ligand>
</feature>
<feature type="binding site" evidence="9">
    <location>
        <position position="1"/>
    </location>
    <ligand>
        <name>NAD(+)</name>
        <dbReference type="ChEBI" id="CHEBI:57540"/>
    </ligand>
</feature>
<sequence>KVESLRQGIVPFFEPGLQDLLLQTQQTGNLSFTTDYEEAIKDSEIVMIMVGTPTANDGSADLTYVYAASESLAPHLKDGSIVIIKSTVPPGTNAKVRELIQKKTTVSFELASVPEFLKEGTAVEDTLHPDRIVIGVENELTKQKLTILHEPLTTNIITMSPESAQMCKYAANNYLATRITFINQIADLCEQNGADIEEVIRGIGADKRIGAHYWYPGLGYGGSCFPKDVKEIATYAASVGESESLFIKIDDLNTMRIPKLMTKYERLVGGFAGKTVAILGLSFKKNTNDTRVAPALTVIPWLLAHGAKVFTADPKVPADFKNPYDAIKGANVLMLLVEWDEFVGLDLAKVASLMLSPKYFIDTRNQYESAAVLSAGLQYKGIGR</sequence>
<evidence type="ECO:0000256" key="1">
    <source>
        <dbReference type="ARBA" id="ARBA00004701"/>
    </source>
</evidence>
<dbReference type="InterPro" id="IPR014027">
    <property type="entry name" value="UDP-Glc/GDP-Man_DH_C"/>
</dbReference>
<evidence type="ECO:0000256" key="3">
    <source>
        <dbReference type="ARBA" id="ARBA00012954"/>
    </source>
</evidence>
<feature type="binding site" evidence="8">
    <location>
        <begin position="116"/>
        <end position="119"/>
    </location>
    <ligand>
        <name>substrate</name>
    </ligand>
</feature>
<feature type="active site" description="Nucleophile" evidence="7">
    <location>
        <position position="224"/>
    </location>
</feature>
<comment type="similarity">
    <text evidence="2">Belongs to the UDP-glucose/GDP-mannose dehydrogenase family.</text>
</comment>
<dbReference type="PANTHER" id="PTHR43750">
    <property type="entry name" value="UDP-GLUCOSE 6-DEHYDROGENASE TUAD"/>
    <property type="match status" value="1"/>
</dbReference>
<feature type="binding site" evidence="8">
    <location>
        <position position="284"/>
    </location>
    <ligand>
        <name>substrate</name>
    </ligand>
</feature>